<dbReference type="InterPro" id="IPR019183">
    <property type="entry name" value="NAA25_NatB_aux_su"/>
</dbReference>
<gene>
    <name evidence="2" type="ORF">ATEG_05460</name>
</gene>
<dbReference type="OMA" id="WKRREHQ"/>
<dbReference type="Pfam" id="PF09797">
    <property type="entry name" value="NatB_MDM20"/>
    <property type="match status" value="1"/>
</dbReference>
<dbReference type="Proteomes" id="UP000007963">
    <property type="component" value="Unassembled WGS sequence"/>
</dbReference>
<name>Q0CLH4_ASPTN</name>
<comment type="similarity">
    <text evidence="1">Belongs to the MDM20/NAA25 family.</text>
</comment>
<evidence type="ECO:0000256" key="1">
    <source>
        <dbReference type="ARBA" id="ARBA00006298"/>
    </source>
</evidence>
<dbReference type="GeneID" id="4320925"/>
<dbReference type="HOGENOM" id="CLU_013217_0_0_1"/>
<dbReference type="GO" id="GO:0031416">
    <property type="term" value="C:NatB complex"/>
    <property type="evidence" value="ECO:0007669"/>
    <property type="project" value="TreeGrafter"/>
</dbReference>
<sequence length="948" mass="106508">MSTNDAVFYRRNKQIQDAIDGQNLKQALQLIDKRIKKGENTRFLKAWKAHILFRHADDTHRQRGIAETLELCNAEPPTTDLDTLDILYQTLQKMGGQEETMRNIWEKAAKAKSQDLDLQLRWFTYAFEGDDWKSAQKAAMTLQNNFPKQRKYHLWAIFLSYLVAADETASEMDRKLFGTLAYRMVSKAAENVPSDPKELLSPPRAIQSSEELLLLVKIFESQGRHAEVVKILDSENLGITSRLIQNDWTFVGVKLANLEKAQMWTEGLSYTKTLLAIPTNDAERKDLQERDDWAVWSLLVNATRNLNTPETTSEVQKFVADFIQSEPKSRNAQLARLDLLHWRFESGTVEEEELVSACQEYFDLNQNKLYCFGDLLRYLAKLDKASVSKFIEYASKSQDEKERKSEKSDPHKGVSTINALKLEYCLLLSGDESNASKSKVEDFVSRCLQIYRETGRPEKSEAPSTIESQPSDDLCLLAAMALMRFSGTWVVGRQGDIPDSSLIRAAAILERLLVDSPHNYQALLLLVRIYLRLGAGSLALKTFSKLSVKQMQYETVAHNLFTRLATIHPHSAPPVDFAEYKDFNPQSAFVQALSFYQSADIRTVRHRSSGLDLGSYVNIEGTIELQRRLSQSICRRMWALDVKRIHRLAGGDPMGRYDSIAEDTSPLADQRAFDAFMNCEAPGQPTFEELMRLGPLPREQWVKSARITDRLFGVLKGLSLQKPVPSDLELPRLEDIIDSDAASEMTASEIESVKVNLNLLKVVCYLGGSKSVSSHQAEDCLAEVQDWLESKTKEVAMDDAKISSLASQTGIFLRPDAPIAPTWKTFHALYVALESLKAVASISSIALKKGSKSAKLPKERVERLVNSANQLTESIRANSRVFKSRLSESGVLGALVDLVVAGVGHGEDGPQLRAELDKIFDMSALEMFCGELMESWEEALGGVLGVRL</sequence>
<dbReference type="PANTHER" id="PTHR22767">
    <property type="entry name" value="N-TERMINAL ACETYLTRANSFERASE-RELATED"/>
    <property type="match status" value="1"/>
</dbReference>
<organism evidence="2 3">
    <name type="scientific">Aspergillus terreus (strain NIH 2624 / FGSC A1156)</name>
    <dbReference type="NCBI Taxonomy" id="341663"/>
    <lineage>
        <taxon>Eukaryota</taxon>
        <taxon>Fungi</taxon>
        <taxon>Dikarya</taxon>
        <taxon>Ascomycota</taxon>
        <taxon>Pezizomycotina</taxon>
        <taxon>Eurotiomycetes</taxon>
        <taxon>Eurotiomycetidae</taxon>
        <taxon>Eurotiales</taxon>
        <taxon>Aspergillaceae</taxon>
        <taxon>Aspergillus</taxon>
        <taxon>Aspergillus subgen. Circumdati</taxon>
    </lineage>
</organism>
<evidence type="ECO:0000313" key="3">
    <source>
        <dbReference type="Proteomes" id="UP000007963"/>
    </source>
</evidence>
<dbReference type="AlphaFoldDB" id="Q0CLH4"/>
<accession>Q0CLH4</accession>
<dbReference type="VEuPathDB" id="FungiDB:ATEG_05460"/>
<protein>
    <submittedName>
        <fullName evidence="2">Uncharacterized protein</fullName>
    </submittedName>
</protein>
<dbReference type="RefSeq" id="XP_001214638.1">
    <property type="nucleotide sequence ID" value="XM_001214638.1"/>
</dbReference>
<dbReference type="OrthoDB" id="1874341at2759"/>
<evidence type="ECO:0000313" key="2">
    <source>
        <dbReference type="EMBL" id="EAU34529.1"/>
    </source>
</evidence>
<dbReference type="PANTHER" id="PTHR22767:SF3">
    <property type="entry name" value="N-ALPHA-ACETYLTRANSFERASE 25, NATB AUXILIARY SUBUNIT"/>
    <property type="match status" value="1"/>
</dbReference>
<dbReference type="eggNOG" id="KOG2053">
    <property type="taxonomic scope" value="Eukaryota"/>
</dbReference>
<proteinExistence type="inferred from homology"/>
<dbReference type="EMBL" id="CH476600">
    <property type="protein sequence ID" value="EAU34529.1"/>
    <property type="molecule type" value="Genomic_DNA"/>
</dbReference>
<dbReference type="STRING" id="341663.Q0CLH4"/>
<reference evidence="3" key="1">
    <citation type="submission" date="2005-09" db="EMBL/GenBank/DDBJ databases">
        <title>Annotation of the Aspergillus terreus NIH2624 genome.</title>
        <authorList>
            <person name="Birren B.W."/>
            <person name="Lander E.S."/>
            <person name="Galagan J.E."/>
            <person name="Nusbaum C."/>
            <person name="Devon K."/>
            <person name="Henn M."/>
            <person name="Ma L.-J."/>
            <person name="Jaffe D.B."/>
            <person name="Butler J."/>
            <person name="Alvarez P."/>
            <person name="Gnerre S."/>
            <person name="Grabherr M."/>
            <person name="Kleber M."/>
            <person name="Mauceli E.W."/>
            <person name="Brockman W."/>
            <person name="Rounsley S."/>
            <person name="Young S.K."/>
            <person name="LaButti K."/>
            <person name="Pushparaj V."/>
            <person name="DeCaprio D."/>
            <person name="Crawford M."/>
            <person name="Koehrsen M."/>
            <person name="Engels R."/>
            <person name="Montgomery P."/>
            <person name="Pearson M."/>
            <person name="Howarth C."/>
            <person name="Larson L."/>
            <person name="Luoma S."/>
            <person name="White J."/>
            <person name="Alvarado L."/>
            <person name="Kodira C.D."/>
            <person name="Zeng Q."/>
            <person name="Oleary S."/>
            <person name="Yandava C."/>
            <person name="Denning D.W."/>
            <person name="Nierman W.C."/>
            <person name="Milne T."/>
            <person name="Madden K."/>
        </authorList>
    </citation>
    <scope>NUCLEOTIDE SEQUENCE [LARGE SCALE GENOMIC DNA]</scope>
    <source>
        <strain evidence="3">NIH 2624 / FGSC A1156</strain>
    </source>
</reference>